<proteinExistence type="predicted"/>
<evidence type="ECO:0000313" key="1">
    <source>
        <dbReference type="EMBL" id="KGA18276.1"/>
    </source>
</evidence>
<gene>
    <name evidence="1" type="ORF">GM50_9055</name>
</gene>
<protein>
    <recommendedName>
        <fullName evidence="2">DUF3145 domain-containing protein</fullName>
    </recommendedName>
</protein>
<name>A0A094QVC7_9ZZZZ</name>
<dbReference type="AlphaFoldDB" id="A0A094QVC7"/>
<evidence type="ECO:0008006" key="2">
    <source>
        <dbReference type="Google" id="ProtNLM"/>
    </source>
</evidence>
<dbReference type="EMBL" id="JNSK01000027">
    <property type="protein sequence ID" value="KGA18276.1"/>
    <property type="molecule type" value="Genomic_DNA"/>
</dbReference>
<dbReference type="Pfam" id="PF11343">
    <property type="entry name" value="DUF3145"/>
    <property type="match status" value="1"/>
</dbReference>
<accession>A0A094QVC7</accession>
<sequence length="159" mass="17983">MLTRGSLYIHSCPTALKHHVEWSLQAILGHGISLSWRTQPMIAGTFRCEISWREKTSKCAEIATALRSWHYVRFEVRDESDNGGDFYRFTPDLGIHRASIDGAGSILINENQITTALDKSFDEEALRAALESALGTKWELELEPLRAVDMNERSHLQAI</sequence>
<organism evidence="1">
    <name type="scientific">freshwater metagenome</name>
    <dbReference type="NCBI Taxonomy" id="449393"/>
    <lineage>
        <taxon>unclassified sequences</taxon>
        <taxon>metagenomes</taxon>
        <taxon>ecological metagenomes</taxon>
    </lineage>
</organism>
<reference evidence="1" key="1">
    <citation type="submission" date="2014-05" db="EMBL/GenBank/DDBJ databases">
        <title>Key roles for freshwater Actinobacteria revealed by deep metagenomic sequencing.</title>
        <authorList>
            <person name="Ghai R."/>
            <person name="Mizuno C.M."/>
            <person name="Picazo A."/>
            <person name="Camacho A."/>
            <person name="Rodriguez-Valera F."/>
        </authorList>
    </citation>
    <scope>NUCLEOTIDE SEQUENCE</scope>
</reference>
<dbReference type="InterPro" id="IPR021491">
    <property type="entry name" value="DUF3145"/>
</dbReference>
<comment type="caution">
    <text evidence="1">The sequence shown here is derived from an EMBL/GenBank/DDBJ whole genome shotgun (WGS) entry which is preliminary data.</text>
</comment>